<dbReference type="Proteomes" id="UP000036958">
    <property type="component" value="Unassembled WGS sequence"/>
</dbReference>
<reference evidence="2" key="1">
    <citation type="submission" date="2015-07" db="EMBL/GenBank/DDBJ databases">
        <title>Genome sequencing of Sunxiuqinia dokdonensis strain SK.</title>
        <authorList>
            <person name="Ahn S."/>
            <person name="Kim B.-C."/>
        </authorList>
    </citation>
    <scope>NUCLEOTIDE SEQUENCE [LARGE SCALE GENOMIC DNA]</scope>
    <source>
        <strain evidence="2">SK</strain>
    </source>
</reference>
<gene>
    <name evidence="1" type="ORF">NC99_27200</name>
</gene>
<dbReference type="STRING" id="1409788.NC99_27200"/>
<dbReference type="EMBL" id="LGIA01000161">
    <property type="protein sequence ID" value="KOH44490.1"/>
    <property type="molecule type" value="Genomic_DNA"/>
</dbReference>
<name>A0A0L8V7N3_9BACT</name>
<organism evidence="1 2">
    <name type="scientific">Sunxiuqinia dokdonensis</name>
    <dbReference type="NCBI Taxonomy" id="1409788"/>
    <lineage>
        <taxon>Bacteria</taxon>
        <taxon>Pseudomonadati</taxon>
        <taxon>Bacteroidota</taxon>
        <taxon>Bacteroidia</taxon>
        <taxon>Marinilabiliales</taxon>
        <taxon>Prolixibacteraceae</taxon>
        <taxon>Sunxiuqinia</taxon>
    </lineage>
</organism>
<accession>A0A0L8V7N3</accession>
<evidence type="ECO:0000313" key="2">
    <source>
        <dbReference type="Proteomes" id="UP000036958"/>
    </source>
</evidence>
<protein>
    <submittedName>
        <fullName evidence="1">Uncharacterized protein</fullName>
    </submittedName>
</protein>
<comment type="caution">
    <text evidence="1">The sequence shown here is derived from an EMBL/GenBank/DDBJ whole genome shotgun (WGS) entry which is preliminary data.</text>
</comment>
<keyword evidence="2" id="KW-1185">Reference proteome</keyword>
<proteinExistence type="predicted"/>
<dbReference type="AlphaFoldDB" id="A0A0L8V7N3"/>
<sequence>MELRHYFSAEIVFSSKISVENKRVSYLTMMPFSIKSGKLNGLEDVLNEL</sequence>
<evidence type="ECO:0000313" key="1">
    <source>
        <dbReference type="EMBL" id="KOH44490.1"/>
    </source>
</evidence>